<evidence type="ECO:0000313" key="11">
    <source>
        <dbReference type="WBParaSite" id="TCNE_0000972001-mRNA-1"/>
    </source>
</evidence>
<keyword evidence="6 8" id="KW-1133">Transmembrane helix</keyword>
<organism evidence="10 11">
    <name type="scientific">Toxocara canis</name>
    <name type="common">Canine roundworm</name>
    <dbReference type="NCBI Taxonomy" id="6265"/>
    <lineage>
        <taxon>Eukaryota</taxon>
        <taxon>Metazoa</taxon>
        <taxon>Ecdysozoa</taxon>
        <taxon>Nematoda</taxon>
        <taxon>Chromadorea</taxon>
        <taxon>Rhabditida</taxon>
        <taxon>Spirurina</taxon>
        <taxon>Ascaridomorpha</taxon>
        <taxon>Ascaridoidea</taxon>
        <taxon>Toxocaridae</taxon>
        <taxon>Toxocara</taxon>
    </lineage>
</organism>
<evidence type="ECO:0000256" key="3">
    <source>
        <dbReference type="ARBA" id="ARBA00022676"/>
    </source>
</evidence>
<dbReference type="AlphaFoldDB" id="A0A183UMK0"/>
<dbReference type="PANTHER" id="PTHR21461:SF80">
    <property type="entry name" value="GLYCOSYLTRANSFERASE FAMILY 92 PROTEIN"/>
    <property type="match status" value="1"/>
</dbReference>
<dbReference type="Proteomes" id="UP000050794">
    <property type="component" value="Unassembled WGS sequence"/>
</dbReference>
<evidence type="ECO:0000313" key="10">
    <source>
        <dbReference type="Proteomes" id="UP000050794"/>
    </source>
</evidence>
<evidence type="ECO:0000313" key="9">
    <source>
        <dbReference type="EMBL" id="VDM41041.1"/>
    </source>
</evidence>
<feature type="transmembrane region" description="Helical" evidence="8">
    <location>
        <begin position="31"/>
        <end position="53"/>
    </location>
</feature>
<evidence type="ECO:0000256" key="6">
    <source>
        <dbReference type="ARBA" id="ARBA00022989"/>
    </source>
</evidence>
<reference evidence="11" key="1">
    <citation type="submission" date="2016-06" db="UniProtKB">
        <authorList>
            <consortium name="WormBaseParasite"/>
        </authorList>
    </citation>
    <scope>IDENTIFICATION</scope>
</reference>
<evidence type="ECO:0000256" key="5">
    <source>
        <dbReference type="ARBA" id="ARBA00022692"/>
    </source>
</evidence>
<protein>
    <recommendedName>
        <fullName evidence="8">Glycosyltransferase family 92 protein</fullName>
        <ecNumber evidence="8">2.4.1.-</ecNumber>
    </recommendedName>
</protein>
<keyword evidence="10" id="KW-1185">Reference proteome</keyword>
<gene>
    <name evidence="9" type="ORF">TCNE_LOCUS9720</name>
</gene>
<evidence type="ECO:0000256" key="7">
    <source>
        <dbReference type="ARBA" id="ARBA00023136"/>
    </source>
</evidence>
<keyword evidence="7 8" id="KW-0472">Membrane</keyword>
<sequence length="530" mass="60746">MGSSCTKRGVGSSEIRYERLVPRDGMKRASVLPYVIVFIVIVALAFLLTWRILMNSNENLDYFRLDDPLFATETDAYETNVEFSNASVRAKRYNETIFVKEAYLVSETQIRVLTVRKCIAPFEVRLLVSNSTTMISFETRTDSTQECPWFFAPKCELLGHFVIADVPFAPKVLLQSSATSLMISRVGPNSQRYPLPLYDARVPPGPRKHKLGVCLQPIALYADWTQIITYMEAWISHGATKFYFFVQLISEEVEAIIQLYERDQGISITRVPWPLFPIDGTTTADYAITAIDACILRSRSEVEFLALSDFDEIFVPMGDRSLIDLLWSMSHKHPLAGAFLFRSSYVVVQNQSDAITHPSKVSFDHFNKVLREPRVLKPGSMSKLIVRPGRVYKCHVHSVRQMEGTEYYTYIVPTTQALLYHIRLISPGNLRDLFEDNTLSRYAPLWQKQWQSRVADETARLNDAPSGSLSLANTTWIDHGMEVMRAQEDCVDELRKRKYDTCNSHNKCFAKVFETVDCKWIFTPQSWIKL</sequence>
<dbReference type="EC" id="2.4.1.-" evidence="8"/>
<keyword evidence="4 8" id="KW-0808">Transferase</keyword>
<evidence type="ECO:0000256" key="1">
    <source>
        <dbReference type="ARBA" id="ARBA00004167"/>
    </source>
</evidence>
<dbReference type="InterPro" id="IPR008166">
    <property type="entry name" value="Glyco_transf_92"/>
</dbReference>
<accession>A0A183UMK0</accession>
<dbReference type="EMBL" id="UYWY01020262">
    <property type="protein sequence ID" value="VDM41041.1"/>
    <property type="molecule type" value="Genomic_DNA"/>
</dbReference>
<evidence type="ECO:0000256" key="2">
    <source>
        <dbReference type="ARBA" id="ARBA00007647"/>
    </source>
</evidence>
<name>A0A183UMK0_TOXCA</name>
<dbReference type="WBParaSite" id="TCNE_0000972001-mRNA-1">
    <property type="protein sequence ID" value="TCNE_0000972001-mRNA-1"/>
    <property type="gene ID" value="TCNE_0000972001"/>
</dbReference>
<comment type="subcellular location">
    <subcellularLocation>
        <location evidence="1">Membrane</location>
        <topology evidence="1">Single-pass membrane protein</topology>
    </subcellularLocation>
</comment>
<keyword evidence="3 8" id="KW-0328">Glycosyltransferase</keyword>
<proteinExistence type="inferred from homology"/>
<evidence type="ECO:0000256" key="4">
    <source>
        <dbReference type="ARBA" id="ARBA00022679"/>
    </source>
</evidence>
<reference evidence="9 10" key="2">
    <citation type="submission" date="2018-11" db="EMBL/GenBank/DDBJ databases">
        <authorList>
            <consortium name="Pathogen Informatics"/>
        </authorList>
    </citation>
    <scope>NUCLEOTIDE SEQUENCE [LARGE SCALE GENOMIC DNA]</scope>
</reference>
<dbReference type="PANTHER" id="PTHR21461">
    <property type="entry name" value="GLYCOSYLTRANSFERASE FAMILY 92 PROTEIN"/>
    <property type="match status" value="1"/>
</dbReference>
<comment type="similarity">
    <text evidence="2 8">Belongs to the glycosyltransferase 92 family.</text>
</comment>
<dbReference type="Pfam" id="PF01697">
    <property type="entry name" value="Glyco_transf_92"/>
    <property type="match status" value="1"/>
</dbReference>
<dbReference type="GO" id="GO:0016757">
    <property type="term" value="F:glycosyltransferase activity"/>
    <property type="evidence" value="ECO:0007669"/>
    <property type="project" value="UniProtKB-UniRule"/>
</dbReference>
<keyword evidence="5 8" id="KW-0812">Transmembrane</keyword>
<evidence type="ECO:0000256" key="8">
    <source>
        <dbReference type="RuleBase" id="RU366017"/>
    </source>
</evidence>
<dbReference type="GO" id="GO:0005737">
    <property type="term" value="C:cytoplasm"/>
    <property type="evidence" value="ECO:0007669"/>
    <property type="project" value="TreeGrafter"/>
</dbReference>
<dbReference type="GO" id="GO:0016020">
    <property type="term" value="C:membrane"/>
    <property type="evidence" value="ECO:0007669"/>
    <property type="project" value="UniProtKB-SubCell"/>
</dbReference>